<organism evidence="1 2">
    <name type="scientific">Enterocloster lavalensis</name>
    <dbReference type="NCBI Taxonomy" id="460384"/>
    <lineage>
        <taxon>Bacteria</taxon>
        <taxon>Bacillati</taxon>
        <taxon>Bacillota</taxon>
        <taxon>Clostridia</taxon>
        <taxon>Lachnospirales</taxon>
        <taxon>Lachnospiraceae</taxon>
        <taxon>Enterocloster</taxon>
    </lineage>
</organism>
<dbReference type="EMBL" id="FOIM01000002">
    <property type="protein sequence ID" value="SET11436.1"/>
    <property type="molecule type" value="Genomic_DNA"/>
</dbReference>
<proteinExistence type="predicted"/>
<protein>
    <submittedName>
        <fullName evidence="1">Uncharacterized protein</fullName>
    </submittedName>
</protein>
<keyword evidence="2" id="KW-1185">Reference proteome</keyword>
<dbReference type="RefSeq" id="WP_092360780.1">
    <property type="nucleotide sequence ID" value="NZ_DAINWJ010000123.1"/>
</dbReference>
<accession>A0A1I0BY35</accession>
<evidence type="ECO:0000313" key="1">
    <source>
        <dbReference type="EMBL" id="SET11436.1"/>
    </source>
</evidence>
<dbReference type="STRING" id="460384.SAMN05216313_102168"/>
<dbReference type="AlphaFoldDB" id="A0A1I0BY35"/>
<reference evidence="2" key="1">
    <citation type="submission" date="2016-10" db="EMBL/GenBank/DDBJ databases">
        <authorList>
            <person name="Varghese N."/>
            <person name="Submissions S."/>
        </authorList>
    </citation>
    <scope>NUCLEOTIDE SEQUENCE [LARGE SCALE GENOMIC DNA]</scope>
    <source>
        <strain evidence="2">NLAE-zl-G277</strain>
    </source>
</reference>
<dbReference type="GeneID" id="93277128"/>
<sequence length="433" mass="48875">MKLQNVSRQLTAACRYSYNRLALNYDMYYEICGRENGPGEPPVRDLGSRFHPLLEGLLRGEQPLEELYGLRQAVIERMEQATAYTDCFQAYEYVLNRLEGRFIPPGDTAGDRETDEERLAWIMRYVTETGESAVVNERIQTVVGQLPVRLTKQKFFALVGEGMAVYAGSPRKNVEDMLYILRSEALLNQPAGMTLAFPQLAGMLAPFERADYRQMTETEYSLLSEQMKEAGETLTDYTSELMLLMDLINDLCVVFLSRTGAVMDVAEEERLQAVLRAVREAFSTGTELDAELLRPLEGRQEVCCDQWERYSSPMDILEQEAQGDPQAETLRRISLLLSGSSFVPLEPRQEGGNPVDRAELDRIIEDLNSRMAEGFAGRSRLVVRALMAKVLSSLPVFFGSLEEVRDYVRGCLDSCADEAEKAVCMRLLRELAG</sequence>
<dbReference type="Proteomes" id="UP000198508">
    <property type="component" value="Unassembled WGS sequence"/>
</dbReference>
<gene>
    <name evidence="1" type="ORF">SAMN05216313_102168</name>
</gene>
<evidence type="ECO:0000313" key="2">
    <source>
        <dbReference type="Proteomes" id="UP000198508"/>
    </source>
</evidence>
<name>A0A1I0BY35_9FIRM</name>